<sequence>MKLFENAIIKKIYLIVFMITKVTPAKFSVQEYHQIIETGILAYRKVELINGIIIEMAPEGTEHSYYGQSLADIFRLSLSGQVLVRENKPITLSNNTEPEPDIALVQLPSTRYLSHHPYPEDIYLLIEISKSTLAFDSSVKRKNYAKEEIKDYWIVDIINKQLKIYRSPSQGDYQEITTLKANSILSPLAFPNTIITIQEIFAS</sequence>
<dbReference type="PANTHER" id="PTHR35400">
    <property type="entry name" value="SLR1083 PROTEIN"/>
    <property type="match status" value="1"/>
</dbReference>
<keyword evidence="3" id="KW-1185">Reference proteome</keyword>
<accession>A0A401IDJ4</accession>
<dbReference type="EMBL" id="BDQK01000001">
    <property type="protein sequence ID" value="GBF79269.1"/>
    <property type="molecule type" value="Genomic_DNA"/>
</dbReference>
<dbReference type="PANTHER" id="PTHR35400:SF1">
    <property type="entry name" value="SLR1083 PROTEIN"/>
    <property type="match status" value="1"/>
</dbReference>
<proteinExistence type="predicted"/>
<evidence type="ECO:0000313" key="2">
    <source>
        <dbReference type="EMBL" id="GBF79269.1"/>
    </source>
</evidence>
<dbReference type="Proteomes" id="UP000287247">
    <property type="component" value="Unassembled WGS sequence"/>
</dbReference>
<evidence type="ECO:0000259" key="1">
    <source>
        <dbReference type="Pfam" id="PF05685"/>
    </source>
</evidence>
<protein>
    <recommendedName>
        <fullName evidence="1">Putative restriction endonuclease domain-containing protein</fullName>
    </recommendedName>
</protein>
<name>A0A401IDJ4_APHSA</name>
<reference evidence="3" key="1">
    <citation type="submission" date="2017-05" db="EMBL/GenBank/DDBJ databases">
        <title>Physiological properties and genetic analysis related to exopolysaccharide production of fresh-water unicellular cyanobacterium Aphanothece sacrum, Suizenji Nori, that has been cultured as a food source in Japan.</title>
        <authorList>
            <person name="Kanesaki Y."/>
            <person name="Yoshikawa S."/>
            <person name="Ohki K."/>
        </authorList>
    </citation>
    <scope>NUCLEOTIDE SEQUENCE [LARGE SCALE GENOMIC DNA]</scope>
    <source>
        <strain evidence="3">FPU1</strain>
    </source>
</reference>
<evidence type="ECO:0000313" key="3">
    <source>
        <dbReference type="Proteomes" id="UP000287247"/>
    </source>
</evidence>
<dbReference type="CDD" id="cd06260">
    <property type="entry name" value="DUF820-like"/>
    <property type="match status" value="1"/>
</dbReference>
<dbReference type="Gene3D" id="3.90.1570.10">
    <property type="entry name" value="tt1808, chain A"/>
    <property type="match status" value="1"/>
</dbReference>
<dbReference type="SUPFAM" id="SSF52980">
    <property type="entry name" value="Restriction endonuclease-like"/>
    <property type="match status" value="1"/>
</dbReference>
<feature type="domain" description="Putative restriction endonuclease" evidence="1">
    <location>
        <begin position="30"/>
        <end position="196"/>
    </location>
</feature>
<dbReference type="InterPro" id="IPR011335">
    <property type="entry name" value="Restrct_endonuc-II-like"/>
</dbReference>
<dbReference type="AlphaFoldDB" id="A0A401IDJ4"/>
<gene>
    <name evidence="2" type="ORF">AsFPU1_0662</name>
</gene>
<dbReference type="Pfam" id="PF05685">
    <property type="entry name" value="Uma2"/>
    <property type="match status" value="1"/>
</dbReference>
<dbReference type="InterPro" id="IPR008538">
    <property type="entry name" value="Uma2"/>
</dbReference>
<organism evidence="2 3">
    <name type="scientific">Aphanothece sacrum FPU1</name>
    <dbReference type="NCBI Taxonomy" id="1920663"/>
    <lineage>
        <taxon>Bacteria</taxon>
        <taxon>Bacillati</taxon>
        <taxon>Cyanobacteriota</taxon>
        <taxon>Cyanophyceae</taxon>
        <taxon>Oscillatoriophycideae</taxon>
        <taxon>Chroococcales</taxon>
        <taxon>Aphanothecaceae</taxon>
        <taxon>Aphanothece</taxon>
    </lineage>
</organism>
<comment type="caution">
    <text evidence="2">The sequence shown here is derived from an EMBL/GenBank/DDBJ whole genome shotgun (WGS) entry which is preliminary data.</text>
</comment>
<dbReference type="InterPro" id="IPR012296">
    <property type="entry name" value="Nuclease_put_TT1808"/>
</dbReference>